<reference evidence="3" key="1">
    <citation type="journal article" date="2016" name="Nat. Genet.">
        <title>The genome sequences of Arachis duranensis and Arachis ipaensis, the diploid ancestors of cultivated peanut.</title>
        <authorList>
            <person name="Bertioli D.J."/>
            <person name="Cannon S.B."/>
            <person name="Froenicke L."/>
            <person name="Huang G."/>
            <person name="Farmer A.D."/>
            <person name="Cannon E.K."/>
            <person name="Liu X."/>
            <person name="Gao D."/>
            <person name="Clevenger J."/>
            <person name="Dash S."/>
            <person name="Ren L."/>
            <person name="Moretzsohn M.C."/>
            <person name="Shirasawa K."/>
            <person name="Huang W."/>
            <person name="Vidigal B."/>
            <person name="Abernathy B."/>
            <person name="Chu Y."/>
            <person name="Niederhuth C.E."/>
            <person name="Umale P."/>
            <person name="Araujo A.C."/>
            <person name="Kozik A."/>
            <person name="Kim K.D."/>
            <person name="Burow M.D."/>
            <person name="Varshney R.K."/>
            <person name="Wang X."/>
            <person name="Zhang X."/>
            <person name="Barkley N."/>
            <person name="Guimaraes P.M."/>
            <person name="Isobe S."/>
            <person name="Guo B."/>
            <person name="Liao B."/>
            <person name="Stalker H.T."/>
            <person name="Schmitz R.J."/>
            <person name="Scheffler B.E."/>
            <person name="Leal-Bertioli S.C."/>
            <person name="Xun X."/>
            <person name="Jackson S.A."/>
            <person name="Michelmore R."/>
            <person name="Ozias-Akins P."/>
        </authorList>
    </citation>
    <scope>NUCLEOTIDE SEQUENCE [LARGE SCALE GENOMIC DNA]</scope>
    <source>
        <strain evidence="3">cv. V14167</strain>
    </source>
</reference>
<feature type="compositionally biased region" description="Polar residues" evidence="1">
    <location>
        <begin position="8"/>
        <end position="18"/>
    </location>
</feature>
<dbReference type="RefSeq" id="XP_052118981.1">
    <property type="nucleotide sequence ID" value="XM_052263021.1"/>
</dbReference>
<organism evidence="3 4">
    <name type="scientific">Arachis duranensis</name>
    <name type="common">Wild peanut</name>
    <dbReference type="NCBI Taxonomy" id="130453"/>
    <lineage>
        <taxon>Eukaryota</taxon>
        <taxon>Viridiplantae</taxon>
        <taxon>Streptophyta</taxon>
        <taxon>Embryophyta</taxon>
        <taxon>Tracheophyta</taxon>
        <taxon>Spermatophyta</taxon>
        <taxon>Magnoliopsida</taxon>
        <taxon>eudicotyledons</taxon>
        <taxon>Gunneridae</taxon>
        <taxon>Pentapetalae</taxon>
        <taxon>rosids</taxon>
        <taxon>fabids</taxon>
        <taxon>Fabales</taxon>
        <taxon>Fabaceae</taxon>
        <taxon>Papilionoideae</taxon>
        <taxon>50 kb inversion clade</taxon>
        <taxon>dalbergioids sensu lato</taxon>
        <taxon>Dalbergieae</taxon>
        <taxon>Pterocarpus clade</taxon>
        <taxon>Arachis</taxon>
    </lineage>
</organism>
<dbReference type="AlphaFoldDB" id="A0A9C6WRC9"/>
<accession>A0A9C6WRC9</accession>
<feature type="domain" description="Helitron helicase-like" evidence="2">
    <location>
        <begin position="168"/>
        <end position="230"/>
    </location>
</feature>
<dbReference type="Pfam" id="PF14214">
    <property type="entry name" value="Helitron_like_N"/>
    <property type="match status" value="2"/>
</dbReference>
<evidence type="ECO:0000259" key="2">
    <source>
        <dbReference type="Pfam" id="PF14214"/>
    </source>
</evidence>
<name>A0A9C6WRC9_ARADU</name>
<protein>
    <submittedName>
        <fullName evidence="4">Uncharacterized protein LOC127748464</fullName>
    </submittedName>
</protein>
<evidence type="ECO:0000256" key="1">
    <source>
        <dbReference type="SAM" id="MobiDB-lite"/>
    </source>
</evidence>
<dbReference type="Proteomes" id="UP000515211">
    <property type="component" value="Chromosome 6"/>
</dbReference>
<evidence type="ECO:0000313" key="3">
    <source>
        <dbReference type="Proteomes" id="UP000515211"/>
    </source>
</evidence>
<dbReference type="GeneID" id="127748464"/>
<dbReference type="PANTHER" id="PTHR45786:SF66">
    <property type="entry name" value="HOOK MOTIF PROTEIN, PUTATIVE-RELATED"/>
    <property type="match status" value="1"/>
</dbReference>
<reference evidence="4" key="2">
    <citation type="submission" date="2025-08" db="UniProtKB">
        <authorList>
            <consortium name="RefSeq"/>
        </authorList>
    </citation>
    <scope>IDENTIFICATION</scope>
    <source>
        <tissue evidence="4">Whole plant</tissue>
    </source>
</reference>
<keyword evidence="3" id="KW-1185">Reference proteome</keyword>
<sequence>MPNRKTHPPSSDIQSGQNVDPFVDDEVLNGYDDSMLDVDMEDNFIPSSETLDENEINNRIGTLCSNEAINERDRKIVTILRNMLDKYNSLEKSFRYARDRYQQKNCTNIKLMLISKKTTDGRTYNLPFASEVAALIDGDDGFRLDIATSNSISARPTKKNKNNHMRQFFAFRLQKRTGESPLILRSKRLFQWFLVDAYTMVESERLTFFRCKQPQLRVDKYKCLHESLINGDVDAARYAGYHSYFITMASNPEWDEIKREVTSIGLKAEDHPDILCRDFKIKLDELTISDDEIKQLCLMDMDKILYSYGKTLKDYPPMTLETKADSSLLTKRVIREELNFNRDDLKKNASDMLAIATPE</sequence>
<dbReference type="InterPro" id="IPR025476">
    <property type="entry name" value="Helitron_helicase-like"/>
</dbReference>
<gene>
    <name evidence="4" type="primary">LOC127748464</name>
</gene>
<feature type="region of interest" description="Disordered" evidence="1">
    <location>
        <begin position="1"/>
        <end position="22"/>
    </location>
</feature>
<dbReference type="PANTHER" id="PTHR45786">
    <property type="entry name" value="DNA BINDING PROTEIN-LIKE"/>
    <property type="match status" value="1"/>
</dbReference>
<feature type="domain" description="Helitron helicase-like" evidence="2">
    <location>
        <begin position="237"/>
        <end position="287"/>
    </location>
</feature>
<evidence type="ECO:0000313" key="4">
    <source>
        <dbReference type="RefSeq" id="XP_052118981.1"/>
    </source>
</evidence>
<proteinExistence type="predicted"/>
<dbReference type="KEGG" id="adu:127748464"/>